<organism evidence="3 4">
    <name type="scientific">Azorhizobium caulinodans (strain ATCC 43989 / DSM 5975 / JCM 20966 / LMG 6465 / NBRC 14845 / NCIMB 13405 / ORS 571)</name>
    <dbReference type="NCBI Taxonomy" id="438753"/>
    <lineage>
        <taxon>Bacteria</taxon>
        <taxon>Pseudomonadati</taxon>
        <taxon>Pseudomonadota</taxon>
        <taxon>Alphaproteobacteria</taxon>
        <taxon>Hyphomicrobiales</taxon>
        <taxon>Xanthobacteraceae</taxon>
        <taxon>Azorhizobium</taxon>
    </lineage>
</organism>
<reference evidence="4" key="2">
    <citation type="submission" date="2007-04" db="EMBL/GenBank/DDBJ databases">
        <title>Complete genome sequence of the nitrogen-fixing bacterium Azorhizobium caulinodans ORS571.</title>
        <authorList>
            <person name="Lee K.B."/>
            <person name="Backer P.D."/>
            <person name="Aono T."/>
            <person name="Liu C.T."/>
            <person name="Suzuki S."/>
            <person name="Suzuki T."/>
            <person name="Kaneko T."/>
            <person name="Yamada M."/>
            <person name="Tabata S."/>
            <person name="Kupfer D.M."/>
            <person name="Najar F.Z."/>
            <person name="Wiley G.B."/>
            <person name="Roe B."/>
            <person name="Binnewies T."/>
            <person name="Ussery D."/>
            <person name="Vereecke D."/>
            <person name="Gevers D."/>
            <person name="Holsters M."/>
            <person name="Oyaizu H."/>
        </authorList>
    </citation>
    <scope>NUCLEOTIDE SEQUENCE [LARGE SCALE GENOMIC DNA]</scope>
    <source>
        <strain evidence="4">ATCC 43989 / DSM 5975 / JCM 20966 / LMG 6465 / NBRC 14845 / NCIMB 13405 / ORS 571</strain>
    </source>
</reference>
<feature type="domain" description="Nucleotidyltransferase-like" evidence="2">
    <location>
        <begin position="135"/>
        <end position="338"/>
    </location>
</feature>
<evidence type="ECO:0000313" key="4">
    <source>
        <dbReference type="Proteomes" id="UP000000270"/>
    </source>
</evidence>
<evidence type="ECO:0000256" key="1">
    <source>
        <dbReference type="SAM" id="MobiDB-lite"/>
    </source>
</evidence>
<sequence length="364" mass="40928">MLQASQQGERSEGLSVDMDDFVELNPDQRREKVNSDQRYQALLNARGALAGYRGSLVWHGPDGSQRLMRSYYDRSGARRQKTLGSRSPQTEALKAEWDQRRAQAVQVFAERRETMERQAAINRALRLGRVPLIAAKIIRALDEAGLLGAGIRVAGTNAVYAYEAAAGVFVDAGVTATQDIDLLMDARRTLRILSSEDVPEGALLNLLRQVDRSFERTRETFRAINRDGYLIDLIKPDPRPPWKMERDRIGSGEDDLVAASMEGLAWLENARPFEAIAIDEKGWPVRMVCPDPRVFAAHKLWLSGRVDRDPPKRRRDEAQAAVVGRLTAAYLTHLPYEGDDLRVLPKSVRQSAEPLFRHSQSTFP</sequence>
<evidence type="ECO:0000313" key="3">
    <source>
        <dbReference type="EMBL" id="BAF87688.1"/>
    </source>
</evidence>
<accession>A8I451</accession>
<feature type="region of interest" description="Disordered" evidence="1">
    <location>
        <begin position="1"/>
        <end position="21"/>
    </location>
</feature>
<proteinExistence type="predicted"/>
<dbReference type="eggNOG" id="COG5397">
    <property type="taxonomic scope" value="Bacteria"/>
</dbReference>
<reference evidence="3 4" key="4">
    <citation type="journal article" date="2009" name="Appl. Environ. Microbiol.">
        <title>Comparative genome-wide transcriptional profiling of Azorhizobium caulinodans ORS571 grown under free-living and symbiotic conditions.</title>
        <authorList>
            <person name="Tsukada S."/>
            <person name="Aono T."/>
            <person name="Akiba N."/>
            <person name="Lee KB."/>
            <person name="Liu CT."/>
            <person name="Toyazaki H."/>
            <person name="Oyaizu H."/>
        </authorList>
    </citation>
    <scope>NUCLEOTIDE SEQUENCE [LARGE SCALE GENOMIC DNA]</scope>
    <source>
        <strain evidence="4">ATCC 43989 / DSM 5975 / JCM 20966 / LMG 6465 / NBRC 14845 / NCIMB 13405 / ORS 571</strain>
    </source>
</reference>
<dbReference type="KEGG" id="azc:AZC_1690"/>
<dbReference type="HOGENOM" id="CLU_803242_0_0_5"/>
<protein>
    <recommendedName>
        <fullName evidence="2">Nucleotidyltransferase-like domain-containing protein</fullName>
    </recommendedName>
</protein>
<evidence type="ECO:0000259" key="2">
    <source>
        <dbReference type="Pfam" id="PF12281"/>
    </source>
</evidence>
<dbReference type="STRING" id="438753.AZC_1690"/>
<reference evidence="3 4" key="5">
    <citation type="journal article" date="2010" name="Appl. Environ. Microbiol.">
        <title>phrR-like gene praR of Azorhizobium caulinodans ORS571 is essential for symbiosis with Sesbania rostrata and is involved in expression of reb genes.</title>
        <authorList>
            <person name="Akiba N."/>
            <person name="Aono T."/>
            <person name="Toyazaki H."/>
            <person name="Sato S."/>
            <person name="Oyaizu H."/>
        </authorList>
    </citation>
    <scope>NUCLEOTIDE SEQUENCE [LARGE SCALE GENOMIC DNA]</scope>
    <source>
        <strain evidence="4">ATCC 43989 / DSM 5975 / JCM 20966 / LMG 6465 / NBRC 14845 / NCIMB 13405 / ORS 571</strain>
    </source>
</reference>
<dbReference type="RefSeq" id="WP_012170218.1">
    <property type="nucleotide sequence ID" value="NC_009937.1"/>
</dbReference>
<keyword evidence="4" id="KW-1185">Reference proteome</keyword>
<reference evidence="3 4" key="1">
    <citation type="journal article" date="2007" name="Appl. Environ. Microbiol.">
        <title>Rhizobial factors required for stem nodule maturation and maintenance in Sesbania rostrata-Azorhizobium caulinodans ORS571 symbiosis.</title>
        <authorList>
            <person name="Suzuki S."/>
            <person name="Aono T."/>
            <person name="Lee KB."/>
            <person name="Suzuki T."/>
            <person name="Liu CT."/>
            <person name="Miwa H."/>
            <person name="Wakao S."/>
            <person name="Iki T."/>
            <person name="Oyaizu H."/>
        </authorList>
    </citation>
    <scope>NUCLEOTIDE SEQUENCE [LARGE SCALE GENOMIC DNA]</scope>
    <source>
        <strain evidence="4">ATCC 43989 / DSM 5975 / JCM 20966 / LMG 6465 / NBRC 14845 / NCIMB 13405 / ORS 571</strain>
    </source>
</reference>
<dbReference type="AlphaFoldDB" id="A8I451"/>
<dbReference type="Pfam" id="PF12281">
    <property type="entry name" value="NTP_transf_8"/>
    <property type="match status" value="1"/>
</dbReference>
<gene>
    <name evidence="3" type="ordered locus">AZC_1690</name>
</gene>
<reference evidence="3 4" key="3">
    <citation type="journal article" date="2008" name="BMC Genomics">
        <title>The genome of the versatile nitrogen fixer Azorhizobium caulinodans ORS571.</title>
        <authorList>
            <person name="Lee KB."/>
            <person name="Backer P.D."/>
            <person name="Aono T."/>
            <person name="Liu CT."/>
            <person name="Suzuki S."/>
            <person name="Suzuki T."/>
            <person name="Kaneko T."/>
            <person name="Yamada M."/>
            <person name="Tabata S."/>
            <person name="Kupfer D.M."/>
            <person name="Najar F.Z."/>
            <person name="Wiley G.B."/>
            <person name="Roe B."/>
            <person name="Binnewies T.T."/>
            <person name="Ussery D.W."/>
            <person name="D'Haeze W."/>
            <person name="Herder J.D."/>
            <person name="Gevers D."/>
            <person name="Vereecke D."/>
            <person name="Holsters M."/>
            <person name="Oyaizu H."/>
        </authorList>
    </citation>
    <scope>NUCLEOTIDE SEQUENCE [LARGE SCALE GENOMIC DNA]</scope>
    <source>
        <strain evidence="4">ATCC 43989 / DSM 5975 / JCM 20966 / LMG 6465 / NBRC 14845 / NCIMB 13405 / ORS 571</strain>
    </source>
</reference>
<dbReference type="EMBL" id="AP009384">
    <property type="protein sequence ID" value="BAF87688.1"/>
    <property type="molecule type" value="Genomic_DNA"/>
</dbReference>
<name>A8I451_AZOC5</name>
<dbReference type="InterPro" id="IPR058575">
    <property type="entry name" value="NTP_transf_8_dom"/>
</dbReference>
<dbReference type="Proteomes" id="UP000000270">
    <property type="component" value="Chromosome"/>
</dbReference>
<reference evidence="3 4" key="6">
    <citation type="journal article" date="2011" name="Appl. Environ. Microbiol.">
        <title>Involvement of the azorhizobial chromosome partition gene (parA) in the onset of bacteroid differentiation during Sesbania rostrata stem nodule development.</title>
        <authorList>
            <person name="Liu CT."/>
            <person name="Lee KB."/>
            <person name="Wang YS."/>
            <person name="Peng MH."/>
            <person name="Lee KT."/>
            <person name="Suzuki S."/>
            <person name="Suzuki T."/>
            <person name="Oyaizu H."/>
        </authorList>
    </citation>
    <scope>NUCLEOTIDE SEQUENCE [LARGE SCALE GENOMIC DNA]</scope>
    <source>
        <strain evidence="4">ATCC 43989 / DSM 5975 / JCM 20966 / LMG 6465 / NBRC 14845 / NCIMB 13405 / ORS 571</strain>
    </source>
</reference>